<dbReference type="Proteomes" id="UP000008820">
    <property type="component" value="Chromosome 3"/>
</dbReference>
<name>A0A1S4F995_AEDAE</name>
<protein>
    <recommendedName>
        <fullName evidence="4">Constitutive coactivator of peroxisome proliferator-activated receptor gamma</fullName>
    </recommendedName>
</protein>
<dbReference type="InterPro" id="IPR029060">
    <property type="entry name" value="PIN-like_dom_sf"/>
</dbReference>
<evidence type="ECO:0000313" key="2">
    <source>
        <dbReference type="EnsemblMetazoa" id="AAEL005000-PA"/>
    </source>
</evidence>
<reference evidence="2 3" key="1">
    <citation type="submission" date="2017-06" db="EMBL/GenBank/DDBJ databases">
        <title>Aedes aegypti genome working group (AGWG) sequencing and assembly.</title>
        <authorList>
            <consortium name="Aedes aegypti Genome Working Group (AGWG)"/>
            <person name="Matthews B.J."/>
        </authorList>
    </citation>
    <scope>NUCLEOTIDE SEQUENCE [LARGE SCALE GENOMIC DNA]</scope>
    <source>
        <strain evidence="2 3">LVP_AGWG</strain>
    </source>
</reference>
<dbReference type="AlphaFoldDB" id="A0A1S4F995"/>
<dbReference type="Gene3D" id="3.40.50.1010">
    <property type="entry name" value="5'-nuclease"/>
    <property type="match status" value="1"/>
</dbReference>
<dbReference type="EnsemblMetazoa" id="AAEL005000-RA">
    <property type="protein sequence ID" value="AAEL005000-PA"/>
    <property type="gene ID" value="AAEL005000"/>
</dbReference>
<evidence type="ECO:0000256" key="1">
    <source>
        <dbReference type="ARBA" id="ARBA00009495"/>
    </source>
</evidence>
<comment type="similarity">
    <text evidence="1">Belongs to the constitutive coactivator of PPAR-gamma family.</text>
</comment>
<dbReference type="OrthoDB" id="6354174at2759"/>
<sequence>MGVRHLDTLIRKKVENGCFKVNIEHEIREYYRKASTTVGKASPPPPPVLVIDVFALSGELDSIDFNSLIYGARFNVGFWIIDRFLRKLKSLGVSLEFFMDGSVQDFKVRTWCERRDRDYQDAIAIINAVDEGVDIETILTTVGAPGCGYALEYLAEMHGRLTVSLERECDQELAAFASKVNALAIISNDSDFLIYEGNWRYWSSRDLDIDTLETLEYNRHALLQYLGLTFAQMPLFATLCGNDIVKLEELKRFHFSLGQYCHKMTNVAKFVQPQDPNNLQNILEKVFGPHNRSGKDRFWMSLQFYKTDFVTSSNDDPVEEILLKHPNPFVYQLWHKQPHVVSLGLVDMRSTELGKQVPSLVLRILLRTAGIIVLSRQKGRKIYIQAFVIKLTHESNHRIQRFPVQFPSFTDPPTLMELFSTDPFVMANLENTKLLLLSWIVSDRLDYRRLRPILRPLLPTVVTLYHLVENRILQLFEADLLLQVAYDVVTETYDPKSLEFPTTVESRPFRLAFIFRIMYRFVAIAMNSIGLNLRGFREDPPFDGVLFHTKYRTWDKSEADLGKIAQWRIYTTISQ</sequence>
<dbReference type="InterPro" id="IPR026784">
    <property type="entry name" value="Coact_PPARg"/>
</dbReference>
<accession>A0A1S4F995</accession>
<proteinExistence type="inferred from homology"/>
<organism evidence="2 3">
    <name type="scientific">Aedes aegypti</name>
    <name type="common">Yellowfever mosquito</name>
    <name type="synonym">Culex aegypti</name>
    <dbReference type="NCBI Taxonomy" id="7159"/>
    <lineage>
        <taxon>Eukaryota</taxon>
        <taxon>Metazoa</taxon>
        <taxon>Ecdysozoa</taxon>
        <taxon>Arthropoda</taxon>
        <taxon>Hexapoda</taxon>
        <taxon>Insecta</taxon>
        <taxon>Pterygota</taxon>
        <taxon>Neoptera</taxon>
        <taxon>Endopterygota</taxon>
        <taxon>Diptera</taxon>
        <taxon>Nematocera</taxon>
        <taxon>Culicoidea</taxon>
        <taxon>Culicidae</taxon>
        <taxon>Culicinae</taxon>
        <taxon>Aedini</taxon>
        <taxon>Aedes</taxon>
        <taxon>Stegomyia</taxon>
    </lineage>
</organism>
<dbReference type="InParanoid" id="A0A1S4F995"/>
<dbReference type="PANTHER" id="PTHR15976:SF16">
    <property type="entry name" value="ASTEROID DOMAIN-CONTAINING PROTEIN"/>
    <property type="match status" value="1"/>
</dbReference>
<evidence type="ECO:0000313" key="3">
    <source>
        <dbReference type="Proteomes" id="UP000008820"/>
    </source>
</evidence>
<dbReference type="VEuPathDB" id="VectorBase:AAEL005000"/>
<reference evidence="2" key="2">
    <citation type="submission" date="2020-05" db="UniProtKB">
        <authorList>
            <consortium name="EnsemblMetazoa"/>
        </authorList>
    </citation>
    <scope>IDENTIFICATION</scope>
    <source>
        <strain evidence="2">LVP_AGWG</strain>
    </source>
</reference>
<dbReference type="PANTHER" id="PTHR15976">
    <property type="entry name" value="CONSTITUTIVE COACTIVATOR OF PEROXISOME PROLIFERATOR-ACTIVATED RECEPTOR GAMMA"/>
    <property type="match status" value="1"/>
</dbReference>
<keyword evidence="3" id="KW-1185">Reference proteome</keyword>
<dbReference type="GO" id="GO:0005634">
    <property type="term" value="C:nucleus"/>
    <property type="evidence" value="ECO:0007669"/>
    <property type="project" value="TreeGrafter"/>
</dbReference>
<dbReference type="SUPFAM" id="SSF88723">
    <property type="entry name" value="PIN domain-like"/>
    <property type="match status" value="1"/>
</dbReference>
<evidence type="ECO:0008006" key="4">
    <source>
        <dbReference type="Google" id="ProtNLM"/>
    </source>
</evidence>
<gene>
    <name evidence="2" type="primary">5565797</name>
</gene>